<dbReference type="VEuPathDB" id="TrichDB:TVAG_148570"/>
<feature type="signal peptide" evidence="1">
    <location>
        <begin position="1"/>
        <end position="15"/>
    </location>
</feature>
<dbReference type="InParanoid" id="A2FF01"/>
<dbReference type="KEGG" id="tva:4754278"/>
<evidence type="ECO:0000313" key="2">
    <source>
        <dbReference type="EMBL" id="EAX96505.1"/>
    </source>
</evidence>
<organism evidence="2 3">
    <name type="scientific">Trichomonas vaginalis (strain ATCC PRA-98 / G3)</name>
    <dbReference type="NCBI Taxonomy" id="412133"/>
    <lineage>
        <taxon>Eukaryota</taxon>
        <taxon>Metamonada</taxon>
        <taxon>Parabasalia</taxon>
        <taxon>Trichomonadida</taxon>
        <taxon>Trichomonadidae</taxon>
        <taxon>Trichomonas</taxon>
    </lineage>
</organism>
<dbReference type="Proteomes" id="UP000001542">
    <property type="component" value="Unassembled WGS sequence"/>
</dbReference>
<proteinExistence type="predicted"/>
<gene>
    <name evidence="2" type="ORF">TVAG_148570</name>
</gene>
<protein>
    <submittedName>
        <fullName evidence="2">Uncharacterized protein</fullName>
    </submittedName>
</protein>
<dbReference type="AlphaFoldDB" id="A2FF01"/>
<dbReference type="VEuPathDB" id="TrichDB:TVAGG3_0661200"/>
<evidence type="ECO:0000256" key="1">
    <source>
        <dbReference type="SAM" id="SignalP"/>
    </source>
</evidence>
<name>A2FF01_TRIV3</name>
<evidence type="ECO:0000313" key="3">
    <source>
        <dbReference type="Proteomes" id="UP000001542"/>
    </source>
</evidence>
<feature type="chain" id="PRO_5012677649" evidence="1">
    <location>
        <begin position="16"/>
        <end position="829"/>
    </location>
</feature>
<reference evidence="2" key="1">
    <citation type="submission" date="2006-10" db="EMBL/GenBank/DDBJ databases">
        <authorList>
            <person name="Amadeo P."/>
            <person name="Zhao Q."/>
            <person name="Wortman J."/>
            <person name="Fraser-Liggett C."/>
            <person name="Carlton J."/>
        </authorList>
    </citation>
    <scope>NUCLEOTIDE SEQUENCE</scope>
    <source>
        <strain evidence="2">G3</strain>
    </source>
</reference>
<accession>A2FF01</accession>
<keyword evidence="3" id="KW-1185">Reference proteome</keyword>
<reference evidence="2" key="2">
    <citation type="journal article" date="2007" name="Science">
        <title>Draft genome sequence of the sexually transmitted pathogen Trichomonas vaginalis.</title>
        <authorList>
            <person name="Carlton J.M."/>
            <person name="Hirt R.P."/>
            <person name="Silva J.C."/>
            <person name="Delcher A.L."/>
            <person name="Schatz M."/>
            <person name="Zhao Q."/>
            <person name="Wortman J.R."/>
            <person name="Bidwell S.L."/>
            <person name="Alsmark U.C.M."/>
            <person name="Besteiro S."/>
            <person name="Sicheritz-Ponten T."/>
            <person name="Noel C.J."/>
            <person name="Dacks J.B."/>
            <person name="Foster P.G."/>
            <person name="Simillion C."/>
            <person name="Van de Peer Y."/>
            <person name="Miranda-Saavedra D."/>
            <person name="Barton G.J."/>
            <person name="Westrop G.D."/>
            <person name="Mueller S."/>
            <person name="Dessi D."/>
            <person name="Fiori P.L."/>
            <person name="Ren Q."/>
            <person name="Paulsen I."/>
            <person name="Zhang H."/>
            <person name="Bastida-Corcuera F.D."/>
            <person name="Simoes-Barbosa A."/>
            <person name="Brown M.T."/>
            <person name="Hayes R.D."/>
            <person name="Mukherjee M."/>
            <person name="Okumura C.Y."/>
            <person name="Schneider R."/>
            <person name="Smith A.J."/>
            <person name="Vanacova S."/>
            <person name="Villalvazo M."/>
            <person name="Haas B.J."/>
            <person name="Pertea M."/>
            <person name="Feldblyum T.V."/>
            <person name="Utterback T.R."/>
            <person name="Shu C.L."/>
            <person name="Osoegawa K."/>
            <person name="de Jong P.J."/>
            <person name="Hrdy I."/>
            <person name="Horvathova L."/>
            <person name="Zubacova Z."/>
            <person name="Dolezal P."/>
            <person name="Malik S.B."/>
            <person name="Logsdon J.M. Jr."/>
            <person name="Henze K."/>
            <person name="Gupta A."/>
            <person name="Wang C.C."/>
            <person name="Dunne R.L."/>
            <person name="Upcroft J.A."/>
            <person name="Upcroft P."/>
            <person name="White O."/>
            <person name="Salzberg S.L."/>
            <person name="Tang P."/>
            <person name="Chiu C.-H."/>
            <person name="Lee Y.-S."/>
            <person name="Embley T.M."/>
            <person name="Coombs G.H."/>
            <person name="Mottram J.C."/>
            <person name="Tachezy J."/>
            <person name="Fraser-Liggett C.M."/>
            <person name="Johnson P.J."/>
        </authorList>
    </citation>
    <scope>NUCLEOTIDE SEQUENCE [LARGE SCALE GENOMIC DNA]</scope>
    <source>
        <strain evidence="2">G3</strain>
    </source>
</reference>
<sequence length="829" mass="94152">MISFLLAFSYSYSLCIYEGDEKPLCEGGDAVEFFDIGQIQIPSFYDELHLYKTKRGIKLNLNHFGPKVSIFSKGFDKSLVISSNSNMPNFPIFTINDKIDITVTGLLPQDYDETSGLSKSQIKPTKVIITEDTVVSQKNKNTFVFNDKKEHELEALALYCANNLTLSVKSQLRRKETPISIESQTGAYVKFATQLPIESITIAKNSSIEITDTKDVKKNMLALTMYFSYNEPSFLSVPDENIFEFPIVHLNYVEDPGSQAFIPSLPLVQYADGSGLLIPKETEVNIIRNGGVYNKRKINYNFEISLVNKVYYLVTKSPKYCLGPKCSQIISFSEITEYEIQNKFDIRFIHVDNQITINSNQIDGGLYAEGKGTLTIHCLAGQLPKVTTDNSIEIIFTGSVAYDLKMSPQNIKTYIDKLYIVSGQSQTVFVEVSDKDFVKVSNLQFSFGFRFTNSVNIEIYGNENVEIDGCKVNTIDNLVIKDGVFQIKNIFLRNLDILSGTTCFFKESIDFESDSVLTVQEHLVKPSEIIVSNNILKPPKIVYFKYNRKDYYKLNTVPNFVNYSISVMTGQIENFVSVIDNQTFYCDYEDKLLEISVDVMKKSAKLIFNEIKNDNSQRFAYKVCYNPREYGMKCPQGYRSVVTLAEMRILRELYICDHAFSEQKYLGNEIFVNSPSSNLWFSVLATDPFKKFVCNNVSLYVYDIHSQPSTINFLVSKNNCTAIGLFKGIEIQKNSNLTVRGKLDLANTTLKMQQDALFNVESQVLSLPEKIIINHPIKEDKPLIMGVSEEWLNITSTTDRADLTYFADGTIRKPSPIPEKPNDESKKEL</sequence>
<keyword evidence="1" id="KW-0732">Signal</keyword>
<dbReference type="EMBL" id="DS113755">
    <property type="protein sequence ID" value="EAX96505.1"/>
    <property type="molecule type" value="Genomic_DNA"/>
</dbReference>
<dbReference type="RefSeq" id="XP_001309435.1">
    <property type="nucleotide sequence ID" value="XM_001309434.1"/>
</dbReference>